<reference evidence="1" key="2">
    <citation type="submission" date="2025-08" db="UniProtKB">
        <authorList>
            <consortium name="Ensembl"/>
        </authorList>
    </citation>
    <scope>IDENTIFICATION</scope>
</reference>
<evidence type="ECO:0008006" key="3">
    <source>
        <dbReference type="Google" id="ProtNLM"/>
    </source>
</evidence>
<dbReference type="AlphaFoldDB" id="A0A7N9DC27"/>
<reference evidence="1" key="3">
    <citation type="submission" date="2025-09" db="UniProtKB">
        <authorList>
            <consortium name="Ensembl"/>
        </authorList>
    </citation>
    <scope>IDENTIFICATION</scope>
</reference>
<accession>A0A7N9DC27</accession>
<protein>
    <recommendedName>
        <fullName evidence="3">Endonuclease/exonuclease/phosphatase domain-containing protein</fullName>
    </recommendedName>
</protein>
<dbReference type="Gene3D" id="3.60.10.10">
    <property type="entry name" value="Endonuclease/exonuclease/phosphatase"/>
    <property type="match status" value="1"/>
</dbReference>
<proteinExistence type="predicted"/>
<organism evidence="1 2">
    <name type="scientific">Macaca fascicularis</name>
    <name type="common">Crab-eating macaque</name>
    <name type="synonym">Cynomolgus monkey</name>
    <dbReference type="NCBI Taxonomy" id="9541"/>
    <lineage>
        <taxon>Eukaryota</taxon>
        <taxon>Metazoa</taxon>
        <taxon>Chordata</taxon>
        <taxon>Craniata</taxon>
        <taxon>Vertebrata</taxon>
        <taxon>Euteleostomi</taxon>
        <taxon>Mammalia</taxon>
        <taxon>Eutheria</taxon>
        <taxon>Euarchontoglires</taxon>
        <taxon>Primates</taxon>
        <taxon>Haplorrhini</taxon>
        <taxon>Catarrhini</taxon>
        <taxon>Cercopithecidae</taxon>
        <taxon>Cercopithecinae</taxon>
        <taxon>Macaca</taxon>
    </lineage>
</organism>
<dbReference type="Ensembl" id="ENSMFAT00000093765.1">
    <property type="protein sequence ID" value="ENSMFAP00000060480.1"/>
    <property type="gene ID" value="ENSMFAG00000048224.1"/>
</dbReference>
<sequence>MQILLDLKRETDHKTIISWDFNSTLSGLDRSSRQKINKETSDQTLICTTDHMDIYRPFHLIAAEYIFFSSAHRIFSKTDHSLGHKTCLKNSKQFKSYQVSSISSDHNRIKLEISSKRNFENYRNSWKCFLNHFGQ</sequence>
<evidence type="ECO:0000313" key="2">
    <source>
        <dbReference type="Proteomes" id="UP000233100"/>
    </source>
</evidence>
<dbReference type="GeneTree" id="ENSGT00950000183016"/>
<evidence type="ECO:0000313" key="1">
    <source>
        <dbReference type="Ensembl" id="ENSMFAP00000060480.1"/>
    </source>
</evidence>
<dbReference type="SUPFAM" id="SSF56219">
    <property type="entry name" value="DNase I-like"/>
    <property type="match status" value="1"/>
</dbReference>
<dbReference type="InterPro" id="IPR036691">
    <property type="entry name" value="Endo/exonu/phosph_ase_sf"/>
</dbReference>
<name>A0A7N9DC27_MACFA</name>
<keyword evidence="2" id="KW-1185">Reference proteome</keyword>
<reference evidence="1 2" key="1">
    <citation type="submission" date="2013-03" db="EMBL/GenBank/DDBJ databases">
        <authorList>
            <person name="Warren W."/>
            <person name="Wilson R.K."/>
        </authorList>
    </citation>
    <scope>NUCLEOTIDE SEQUENCE</scope>
</reference>
<dbReference type="Proteomes" id="UP000233100">
    <property type="component" value="Chromosome 9"/>
</dbReference>